<comment type="caution">
    <text evidence="1">The sequence shown here is derived from an EMBL/GenBank/DDBJ whole genome shotgun (WGS) entry which is preliminary data.</text>
</comment>
<protein>
    <submittedName>
        <fullName evidence="1">Uncharacterized protein</fullName>
    </submittedName>
</protein>
<proteinExistence type="predicted"/>
<dbReference type="EMBL" id="ANJA01000091">
    <property type="protein sequence ID" value="ETO86057.1"/>
    <property type="molecule type" value="Genomic_DNA"/>
</dbReference>
<gene>
    <name evidence="1" type="ORF">F444_00377</name>
</gene>
<dbReference type="AlphaFoldDB" id="A0A081B4J6"/>
<organism evidence="1 2">
    <name type="scientific">Phytophthora nicotianae P1976</name>
    <dbReference type="NCBI Taxonomy" id="1317066"/>
    <lineage>
        <taxon>Eukaryota</taxon>
        <taxon>Sar</taxon>
        <taxon>Stramenopiles</taxon>
        <taxon>Oomycota</taxon>
        <taxon>Peronosporomycetes</taxon>
        <taxon>Peronosporales</taxon>
        <taxon>Peronosporaceae</taxon>
        <taxon>Phytophthora</taxon>
    </lineage>
</organism>
<name>A0A081B4J6_PHYNI</name>
<accession>A0A081B4J6</accession>
<sequence length="147" mass="16996">MSEVAYRVSSFEVIRWIYRKFEDKNRVDLVGQVGWFIPTGRLQPDDQYWTVIEPSPEDPEHFWIVRTHHPLEGRSTCSAMGSTLQQKAIQESMMEVIAKNRAVLWKIITGEDLHGHLASGQHAEQSGCSTQGAAYRTQRKFYLSQYH</sequence>
<reference evidence="1 2" key="1">
    <citation type="submission" date="2013-11" db="EMBL/GenBank/DDBJ databases">
        <title>The Genome Sequence of Phytophthora parasitica P1976.</title>
        <authorList>
            <consortium name="The Broad Institute Genomics Platform"/>
            <person name="Russ C."/>
            <person name="Tyler B."/>
            <person name="Panabieres F."/>
            <person name="Shan W."/>
            <person name="Tripathy S."/>
            <person name="Grunwald N."/>
            <person name="Machado M."/>
            <person name="Johnson C.S."/>
            <person name="Walker B."/>
            <person name="Young S."/>
            <person name="Zeng Q."/>
            <person name="Gargeya S."/>
            <person name="Fitzgerald M."/>
            <person name="Haas B."/>
            <person name="Abouelleil A."/>
            <person name="Allen A.W."/>
            <person name="Alvarado L."/>
            <person name="Arachchi H.M."/>
            <person name="Berlin A.M."/>
            <person name="Chapman S.B."/>
            <person name="Gainer-Dewar J."/>
            <person name="Goldberg J."/>
            <person name="Griggs A."/>
            <person name="Gujja S."/>
            <person name="Hansen M."/>
            <person name="Howarth C."/>
            <person name="Imamovic A."/>
            <person name="Ireland A."/>
            <person name="Larimer J."/>
            <person name="McCowan C."/>
            <person name="Murphy C."/>
            <person name="Pearson M."/>
            <person name="Poon T.W."/>
            <person name="Priest M."/>
            <person name="Roberts A."/>
            <person name="Saif S."/>
            <person name="Shea T."/>
            <person name="Sisk P."/>
            <person name="Sykes S."/>
            <person name="Wortman J."/>
            <person name="Nusbaum C."/>
            <person name="Birren B."/>
        </authorList>
    </citation>
    <scope>NUCLEOTIDE SEQUENCE [LARGE SCALE GENOMIC DNA]</scope>
    <source>
        <strain evidence="1 2">P1976</strain>
    </source>
</reference>
<evidence type="ECO:0000313" key="1">
    <source>
        <dbReference type="EMBL" id="ETO86057.1"/>
    </source>
</evidence>
<dbReference type="Proteomes" id="UP000028582">
    <property type="component" value="Unassembled WGS sequence"/>
</dbReference>
<evidence type="ECO:0000313" key="2">
    <source>
        <dbReference type="Proteomes" id="UP000028582"/>
    </source>
</evidence>